<evidence type="ECO:0000313" key="4">
    <source>
        <dbReference type="Proteomes" id="UP001432027"/>
    </source>
</evidence>
<dbReference type="Proteomes" id="UP001432027">
    <property type="component" value="Unassembled WGS sequence"/>
</dbReference>
<evidence type="ECO:0000313" key="3">
    <source>
        <dbReference type="EMBL" id="GMS95180.1"/>
    </source>
</evidence>
<feature type="compositionally biased region" description="Pro residues" evidence="1">
    <location>
        <begin position="469"/>
        <end position="486"/>
    </location>
</feature>
<feature type="transmembrane region" description="Helical" evidence="2">
    <location>
        <begin position="197"/>
        <end position="219"/>
    </location>
</feature>
<feature type="transmembrane region" description="Helical" evidence="2">
    <location>
        <begin position="299"/>
        <end position="320"/>
    </location>
</feature>
<comment type="caution">
    <text evidence="3">The sequence shown here is derived from an EMBL/GenBank/DDBJ whole genome shotgun (WGS) entry which is preliminary data.</text>
</comment>
<evidence type="ECO:0000256" key="2">
    <source>
        <dbReference type="SAM" id="Phobius"/>
    </source>
</evidence>
<feature type="transmembrane region" description="Helical" evidence="2">
    <location>
        <begin position="412"/>
        <end position="435"/>
    </location>
</feature>
<feature type="transmembrane region" description="Helical" evidence="2">
    <location>
        <begin position="340"/>
        <end position="366"/>
    </location>
</feature>
<sequence length="543" mass="59545">TTTTTTPSTTTVTTTPYTGPPTTTTAYTGSPTTTTSTSSTTTTTTPSTTTVTTTPYTGPPTTSTTTTTPSTTTVTTTPYTGPPTTSTTRTSTTTPYTGPPTTSTTTTTPSTTTVTTTPYTGSPTTTTTGPTTTTTPYTGPPTTLTTTLYTGSSTTTDTPTTTTGCVDLNNNGICDVYEQMRCETVLLKDKNYLIARIIMYIATAWVVFWCLLTILINICHKNSGHHRGIHLWEELAIIVLWVFMGVLNLTFRNKNLFCKIISIVIHYFIVFIAACFVFEAIFANSMVHNKKKKNGCIPAFFNYLLPIPIAALPCLLTYFLHKNDYGSNGMHCFVITELEIVYAFVIPVWALLSIATLPSTLGNLACDLTHSDQDQLQCYWAKKSCKVLPLLAYWIFLSYLTCMFGSSSQRLWVLILFVVQSFILGPMIFVCHTFGHKNTAVKWYSPSLPGKFYRGCAIPPHHPPFVPPLPIKSPPPPSSPSLPPTPKVRKKKQPPPSSNVVKRSPPKNPPSDDHMYANELWGWATTKNGDDAHFRPKPVSYDF</sequence>
<protein>
    <recommendedName>
        <fullName evidence="5">G protein-coupled receptor</fullName>
    </recommendedName>
</protein>
<proteinExistence type="predicted"/>
<name>A0AAV5TL74_9BILA</name>
<dbReference type="AlphaFoldDB" id="A0AAV5TL74"/>
<keyword evidence="2" id="KW-0812">Transmembrane</keyword>
<reference evidence="3" key="1">
    <citation type="submission" date="2023-10" db="EMBL/GenBank/DDBJ databases">
        <title>Genome assembly of Pristionchus species.</title>
        <authorList>
            <person name="Yoshida K."/>
            <person name="Sommer R.J."/>
        </authorList>
    </citation>
    <scope>NUCLEOTIDE SEQUENCE</scope>
    <source>
        <strain evidence="3">RS0144</strain>
    </source>
</reference>
<evidence type="ECO:0008006" key="5">
    <source>
        <dbReference type="Google" id="ProtNLM"/>
    </source>
</evidence>
<evidence type="ECO:0000256" key="1">
    <source>
        <dbReference type="SAM" id="MobiDB-lite"/>
    </source>
</evidence>
<organism evidence="3 4">
    <name type="scientific">Pristionchus entomophagus</name>
    <dbReference type="NCBI Taxonomy" id="358040"/>
    <lineage>
        <taxon>Eukaryota</taxon>
        <taxon>Metazoa</taxon>
        <taxon>Ecdysozoa</taxon>
        <taxon>Nematoda</taxon>
        <taxon>Chromadorea</taxon>
        <taxon>Rhabditida</taxon>
        <taxon>Rhabditina</taxon>
        <taxon>Diplogasteromorpha</taxon>
        <taxon>Diplogasteroidea</taxon>
        <taxon>Neodiplogasteridae</taxon>
        <taxon>Pristionchus</taxon>
    </lineage>
</organism>
<feature type="transmembrane region" description="Helical" evidence="2">
    <location>
        <begin position="263"/>
        <end position="287"/>
    </location>
</feature>
<dbReference type="EMBL" id="BTSX01000004">
    <property type="protein sequence ID" value="GMS95180.1"/>
    <property type="molecule type" value="Genomic_DNA"/>
</dbReference>
<accession>A0AAV5TL74</accession>
<feature type="transmembrane region" description="Helical" evidence="2">
    <location>
        <begin position="387"/>
        <end position="406"/>
    </location>
</feature>
<keyword evidence="2" id="KW-0472">Membrane</keyword>
<feature type="non-terminal residue" evidence="3">
    <location>
        <position position="1"/>
    </location>
</feature>
<keyword evidence="2" id="KW-1133">Transmembrane helix</keyword>
<feature type="region of interest" description="Disordered" evidence="1">
    <location>
        <begin position="1"/>
        <end position="155"/>
    </location>
</feature>
<feature type="transmembrane region" description="Helical" evidence="2">
    <location>
        <begin position="231"/>
        <end position="251"/>
    </location>
</feature>
<keyword evidence="4" id="KW-1185">Reference proteome</keyword>
<gene>
    <name evidence="3" type="ORF">PENTCL1PPCAC_17355</name>
</gene>
<feature type="region of interest" description="Disordered" evidence="1">
    <location>
        <begin position="469"/>
        <end position="516"/>
    </location>
</feature>